<evidence type="ECO:0000313" key="6">
    <source>
        <dbReference type="EMBL" id="KAK8758919.1"/>
    </source>
</evidence>
<proteinExistence type="inferred from homology"/>
<dbReference type="Pfam" id="PF00151">
    <property type="entry name" value="Lipase"/>
    <property type="match status" value="2"/>
</dbReference>
<accession>A0AAQ4D8X9</accession>
<sequence length="262" mass="28444">MRMQDKSNSVLLVGWRRAASRNYWTAAAHVRPVGRKLACLLHRLRDERGLRIRSVHLVGLGLGAHAAGHAAISIIHRLCEKVGRVTAYSQSPKRPRLSESLLSFPSARELSEPAGLDVSAPLFEEFGETLNAAVADYVDLIHTSADFAGGLRGQVAATGHVDYYPGGLLSPPEPCPEAKADIRRDCARALSAELFVRSVRNECAYRSTSCEPWSSRDQCTGCGPRGCGRMGFRSPSTNGTGAQFLLTQTREPYCDVKPILAA</sequence>
<evidence type="ECO:0000259" key="5">
    <source>
        <dbReference type="Pfam" id="PF00151"/>
    </source>
</evidence>
<dbReference type="AlphaFoldDB" id="A0AAQ4D8X9"/>
<gene>
    <name evidence="6" type="ORF">V5799_003447</name>
</gene>
<feature type="domain" description="Lipase" evidence="5">
    <location>
        <begin position="114"/>
        <end position="253"/>
    </location>
</feature>
<comment type="caution">
    <text evidence="6">The sequence shown here is derived from an EMBL/GenBank/DDBJ whole genome shotgun (WGS) entry which is preliminary data.</text>
</comment>
<dbReference type="InterPro" id="IPR013818">
    <property type="entry name" value="Lipase"/>
</dbReference>
<dbReference type="PANTHER" id="PTHR11610">
    <property type="entry name" value="LIPASE"/>
    <property type="match status" value="1"/>
</dbReference>
<evidence type="ECO:0000313" key="7">
    <source>
        <dbReference type="Proteomes" id="UP001321473"/>
    </source>
</evidence>
<evidence type="ECO:0000256" key="1">
    <source>
        <dbReference type="ARBA" id="ARBA00004613"/>
    </source>
</evidence>
<evidence type="ECO:0000256" key="4">
    <source>
        <dbReference type="RuleBase" id="RU004262"/>
    </source>
</evidence>
<keyword evidence="7" id="KW-1185">Reference proteome</keyword>
<keyword evidence="3" id="KW-0964">Secreted</keyword>
<dbReference type="PRINTS" id="PR00821">
    <property type="entry name" value="TAGLIPASE"/>
</dbReference>
<comment type="subcellular location">
    <subcellularLocation>
        <location evidence="1">Secreted</location>
    </subcellularLocation>
</comment>
<dbReference type="GO" id="GO:0016042">
    <property type="term" value="P:lipid catabolic process"/>
    <property type="evidence" value="ECO:0007669"/>
    <property type="project" value="TreeGrafter"/>
</dbReference>
<dbReference type="InterPro" id="IPR029058">
    <property type="entry name" value="AB_hydrolase_fold"/>
</dbReference>
<feature type="domain" description="Lipase" evidence="5">
    <location>
        <begin position="4"/>
        <end position="87"/>
    </location>
</feature>
<dbReference type="GO" id="GO:0016298">
    <property type="term" value="F:lipase activity"/>
    <property type="evidence" value="ECO:0007669"/>
    <property type="project" value="InterPro"/>
</dbReference>
<dbReference type="InterPro" id="IPR000734">
    <property type="entry name" value="TAG_lipase"/>
</dbReference>
<evidence type="ECO:0000256" key="2">
    <source>
        <dbReference type="ARBA" id="ARBA00010701"/>
    </source>
</evidence>
<evidence type="ECO:0000256" key="3">
    <source>
        <dbReference type="ARBA" id="ARBA00022525"/>
    </source>
</evidence>
<organism evidence="6 7">
    <name type="scientific">Amblyomma americanum</name>
    <name type="common">Lone star tick</name>
    <dbReference type="NCBI Taxonomy" id="6943"/>
    <lineage>
        <taxon>Eukaryota</taxon>
        <taxon>Metazoa</taxon>
        <taxon>Ecdysozoa</taxon>
        <taxon>Arthropoda</taxon>
        <taxon>Chelicerata</taxon>
        <taxon>Arachnida</taxon>
        <taxon>Acari</taxon>
        <taxon>Parasitiformes</taxon>
        <taxon>Ixodida</taxon>
        <taxon>Ixodoidea</taxon>
        <taxon>Ixodidae</taxon>
        <taxon>Amblyomminae</taxon>
        <taxon>Amblyomma</taxon>
    </lineage>
</organism>
<reference evidence="6 7" key="1">
    <citation type="journal article" date="2023" name="Arcadia Sci">
        <title>De novo assembly of a long-read Amblyomma americanum tick genome.</title>
        <authorList>
            <person name="Chou S."/>
            <person name="Poskanzer K.E."/>
            <person name="Rollins M."/>
            <person name="Thuy-Boun P.S."/>
        </authorList>
    </citation>
    <scope>NUCLEOTIDE SEQUENCE [LARGE SCALE GENOMIC DNA]</scope>
    <source>
        <strain evidence="6">F_SG_1</strain>
        <tissue evidence="6">Salivary glands</tissue>
    </source>
</reference>
<dbReference type="SUPFAM" id="SSF53474">
    <property type="entry name" value="alpha/beta-Hydrolases"/>
    <property type="match status" value="1"/>
</dbReference>
<dbReference type="Proteomes" id="UP001321473">
    <property type="component" value="Unassembled WGS sequence"/>
</dbReference>
<dbReference type="PANTHER" id="PTHR11610:SF173">
    <property type="entry name" value="LIPASE DOMAIN-CONTAINING PROTEIN-RELATED"/>
    <property type="match status" value="1"/>
</dbReference>
<name>A0AAQ4D8X9_AMBAM</name>
<protein>
    <recommendedName>
        <fullName evidence="5">Lipase domain-containing protein</fullName>
    </recommendedName>
</protein>
<dbReference type="GO" id="GO:0005615">
    <property type="term" value="C:extracellular space"/>
    <property type="evidence" value="ECO:0007669"/>
    <property type="project" value="TreeGrafter"/>
</dbReference>
<dbReference type="EMBL" id="JARKHS020033605">
    <property type="protein sequence ID" value="KAK8758919.1"/>
    <property type="molecule type" value="Genomic_DNA"/>
</dbReference>
<comment type="similarity">
    <text evidence="2 4">Belongs to the AB hydrolase superfamily. Lipase family.</text>
</comment>
<dbReference type="Gene3D" id="3.40.50.1820">
    <property type="entry name" value="alpha/beta hydrolase"/>
    <property type="match status" value="1"/>
</dbReference>